<sequence>MLYALSIWTLAALAVLLTVVLVTVGSGVVLAGAARRWVRVAEQESPPLTGGRAVADAVGTFIVVLGLLCWAAVGAAYAGLSVPPVRRWMLSGPPPLDQLGGGPFAFWSLLLLGVGGAVCLAAGLWTKADAWDPADPYGPD</sequence>
<evidence type="ECO:0000313" key="3">
    <source>
        <dbReference type="Proteomes" id="UP001267426"/>
    </source>
</evidence>
<protein>
    <recommendedName>
        <fullName evidence="4">Integral membrane protein</fullName>
    </recommendedName>
</protein>
<name>A0ABU3BRV2_9BACT</name>
<reference evidence="2 3" key="1">
    <citation type="submission" date="2023-09" db="EMBL/GenBank/DDBJ databases">
        <authorList>
            <person name="Rey-Velasco X."/>
        </authorList>
    </citation>
    <scope>NUCLEOTIDE SEQUENCE [LARGE SCALE GENOMIC DNA]</scope>
    <source>
        <strain evidence="2 3">F394</strain>
    </source>
</reference>
<dbReference type="EMBL" id="JAVRHT010000020">
    <property type="protein sequence ID" value="MDT0632013.1"/>
    <property type="molecule type" value="Genomic_DNA"/>
</dbReference>
<feature type="transmembrane region" description="Helical" evidence="1">
    <location>
        <begin position="54"/>
        <end position="80"/>
    </location>
</feature>
<keyword evidence="3" id="KW-1185">Reference proteome</keyword>
<proteinExistence type="predicted"/>
<evidence type="ECO:0000313" key="2">
    <source>
        <dbReference type="EMBL" id="MDT0632013.1"/>
    </source>
</evidence>
<keyword evidence="1" id="KW-0472">Membrane</keyword>
<evidence type="ECO:0008006" key="4">
    <source>
        <dbReference type="Google" id="ProtNLM"/>
    </source>
</evidence>
<dbReference type="RefSeq" id="WP_311663540.1">
    <property type="nucleotide sequence ID" value="NZ_JAVRHT010000020.1"/>
</dbReference>
<gene>
    <name evidence="2" type="ORF">RM540_09665</name>
</gene>
<evidence type="ECO:0000256" key="1">
    <source>
        <dbReference type="SAM" id="Phobius"/>
    </source>
</evidence>
<accession>A0ABU3BRV2</accession>
<feature type="transmembrane region" description="Helical" evidence="1">
    <location>
        <begin position="6"/>
        <end position="33"/>
    </location>
</feature>
<feature type="transmembrane region" description="Helical" evidence="1">
    <location>
        <begin position="104"/>
        <end position="125"/>
    </location>
</feature>
<comment type="caution">
    <text evidence="2">The sequence shown here is derived from an EMBL/GenBank/DDBJ whole genome shotgun (WGS) entry which is preliminary data.</text>
</comment>
<dbReference type="Proteomes" id="UP001267426">
    <property type="component" value="Unassembled WGS sequence"/>
</dbReference>
<keyword evidence="1" id="KW-0812">Transmembrane</keyword>
<organism evidence="2 3">
    <name type="scientific">Rubrivirga litoralis</name>
    <dbReference type="NCBI Taxonomy" id="3075598"/>
    <lineage>
        <taxon>Bacteria</taxon>
        <taxon>Pseudomonadati</taxon>
        <taxon>Rhodothermota</taxon>
        <taxon>Rhodothermia</taxon>
        <taxon>Rhodothermales</taxon>
        <taxon>Rubricoccaceae</taxon>
        <taxon>Rubrivirga</taxon>
    </lineage>
</organism>
<keyword evidence="1" id="KW-1133">Transmembrane helix</keyword>